<accession>A0ABD2UTE6</accession>
<gene>
    <name evidence="3" type="ORF">AABB24_008293</name>
</gene>
<dbReference type="FunFam" id="3.80.10.10:FF:000756">
    <property type="entry name" value="Rab geranylgeranyl transferase like protein"/>
    <property type="match status" value="1"/>
</dbReference>
<dbReference type="Proteomes" id="UP001627284">
    <property type="component" value="Unassembled WGS sequence"/>
</dbReference>
<keyword evidence="1" id="KW-0433">Leucine-rich repeat</keyword>
<evidence type="ECO:0000313" key="3">
    <source>
        <dbReference type="EMBL" id="KAL3371680.1"/>
    </source>
</evidence>
<keyword evidence="4" id="KW-1185">Reference proteome</keyword>
<dbReference type="InterPro" id="IPR032675">
    <property type="entry name" value="LRR_dom_sf"/>
</dbReference>
<protein>
    <submittedName>
        <fullName evidence="3">Uncharacterized protein</fullName>
    </submittedName>
</protein>
<dbReference type="InterPro" id="IPR001611">
    <property type="entry name" value="Leu-rich_rpt"/>
</dbReference>
<dbReference type="Gene3D" id="3.80.10.10">
    <property type="entry name" value="Ribonuclease Inhibitor"/>
    <property type="match status" value="1"/>
</dbReference>
<evidence type="ECO:0000256" key="1">
    <source>
        <dbReference type="ARBA" id="ARBA00022614"/>
    </source>
</evidence>
<dbReference type="AlphaFoldDB" id="A0ABD2UTE6"/>
<dbReference type="EMBL" id="JBJKTR010000004">
    <property type="protein sequence ID" value="KAL3371680.1"/>
    <property type="molecule type" value="Genomic_DNA"/>
</dbReference>
<comment type="caution">
    <text evidence="3">The sequence shown here is derived from an EMBL/GenBank/DDBJ whole genome shotgun (WGS) entry which is preliminary data.</text>
</comment>
<sequence>MNCKIGKLTLARLLMAHDTLMSYAGTSHRNVSPHAEILQLYDDLKNMDPAHLHYYQDEYSIVLLKQIISNQELLLKHCREYRDPYFPRINNFCLRFNNLSLSRIGSMEQLLWVQVLDLSYNQLKTLEGLEVMQLLSCLNVSYNKLCSFTALEPLKLLRSLKVLDISYNEIGAHSIDTRRYLCSSPLNHRSGGDWKTEESEIHCAEVADYWEAYAIFKDLNLIQLDLKGNAVSNEKIKSVLIKLLPSLKWLDGESCR</sequence>
<dbReference type="PRINTS" id="PR00019">
    <property type="entry name" value="LEURICHRPT"/>
</dbReference>
<organism evidence="3 4">
    <name type="scientific">Solanum stoloniferum</name>
    <dbReference type="NCBI Taxonomy" id="62892"/>
    <lineage>
        <taxon>Eukaryota</taxon>
        <taxon>Viridiplantae</taxon>
        <taxon>Streptophyta</taxon>
        <taxon>Embryophyta</taxon>
        <taxon>Tracheophyta</taxon>
        <taxon>Spermatophyta</taxon>
        <taxon>Magnoliopsida</taxon>
        <taxon>eudicotyledons</taxon>
        <taxon>Gunneridae</taxon>
        <taxon>Pentapetalae</taxon>
        <taxon>asterids</taxon>
        <taxon>lamiids</taxon>
        <taxon>Solanales</taxon>
        <taxon>Solanaceae</taxon>
        <taxon>Solanoideae</taxon>
        <taxon>Solaneae</taxon>
        <taxon>Solanum</taxon>
    </lineage>
</organism>
<reference evidence="3 4" key="1">
    <citation type="submission" date="2024-05" db="EMBL/GenBank/DDBJ databases">
        <title>De novo assembly of an allotetraploid wild potato.</title>
        <authorList>
            <person name="Hosaka A.J."/>
        </authorList>
    </citation>
    <scope>NUCLEOTIDE SEQUENCE [LARGE SCALE GENOMIC DNA]</scope>
    <source>
        <tissue evidence="3">Young leaves</tissue>
    </source>
</reference>
<dbReference type="PROSITE" id="PS51450">
    <property type="entry name" value="LRR"/>
    <property type="match status" value="1"/>
</dbReference>
<keyword evidence="2" id="KW-0677">Repeat</keyword>
<proteinExistence type="predicted"/>
<dbReference type="PANTHER" id="PTHR15454">
    <property type="entry name" value="NISCHARIN RELATED"/>
    <property type="match status" value="1"/>
</dbReference>
<name>A0ABD2UTE6_9SOLN</name>
<evidence type="ECO:0000313" key="4">
    <source>
        <dbReference type="Proteomes" id="UP001627284"/>
    </source>
</evidence>
<dbReference type="PANTHER" id="PTHR15454:SF56">
    <property type="entry name" value="PROTEIN PHOSPHATASE 1 REGULATORY SUBUNIT 7-RELATED"/>
    <property type="match status" value="1"/>
</dbReference>
<evidence type="ECO:0000256" key="2">
    <source>
        <dbReference type="ARBA" id="ARBA00022737"/>
    </source>
</evidence>
<dbReference type="Pfam" id="PF13516">
    <property type="entry name" value="LRR_6"/>
    <property type="match status" value="1"/>
</dbReference>
<dbReference type="SUPFAM" id="SSF52058">
    <property type="entry name" value="L domain-like"/>
    <property type="match status" value="1"/>
</dbReference>